<keyword evidence="2" id="KW-1185">Reference proteome</keyword>
<dbReference type="PANTHER" id="PTHR34817:SF1">
    <property type="entry name" value="NUCLEOTIDYLTRANSFERASE"/>
    <property type="match status" value="1"/>
</dbReference>
<dbReference type="GO" id="GO:0016740">
    <property type="term" value="F:transferase activity"/>
    <property type="evidence" value="ECO:0007669"/>
    <property type="project" value="UniProtKB-KW"/>
</dbReference>
<keyword evidence="1" id="KW-0808">Transferase</keyword>
<evidence type="ECO:0000313" key="1">
    <source>
        <dbReference type="EMBL" id="OXA88694.1"/>
    </source>
</evidence>
<dbReference type="RefSeq" id="WP_089050652.1">
    <property type="nucleotide sequence ID" value="NZ_FXTV01000018.1"/>
</dbReference>
<comment type="caution">
    <text evidence="1">The sequence shown here is derived from an EMBL/GenBank/DDBJ whole genome shotgun (WGS) entry which is preliminary data.</text>
</comment>
<dbReference type="AlphaFoldDB" id="A0A226H3T8"/>
<dbReference type="PANTHER" id="PTHR34817">
    <property type="entry name" value="NUCLEOTIDYLTRANSFERASE"/>
    <property type="match status" value="1"/>
</dbReference>
<sequence length="352" mass="40893">MTIQDLKSQNLILFEVISGSRSFGLATPTSDTDIKGVYYLPKEKFFGLDYIPQVSNETNDEVYYELGRFIELLLKNNPNILEILASPEDCILYKHPLMEQLKIEDFLSKLCKDSFAGYAVTQIKKARGLNKKIVNPLPKEKKSLLDFCYALEGYKTISVLEFLKQNNFRQEQVGLVDLPNSRGMFAMFYDNDATLRYKGIIQKENSNEVSVSSVPKNEKLIGYLFCNQDGYSKYCKEYTEYWSWIDKRNEERYNTNQQHGKNYDSKNMMHTIRLLQTAEQILDTGKLNIRVPNREELLDIKAGNREYDDLLEMADNLIASIENHFATSVLPERPNEENAIQTLIKIREELYQ</sequence>
<evidence type="ECO:0000313" key="2">
    <source>
        <dbReference type="Proteomes" id="UP000198345"/>
    </source>
</evidence>
<accession>A0A226H3T8</accession>
<gene>
    <name evidence="1" type="ORF">B0A66_14915</name>
</gene>
<name>A0A226H3T8_9FLAO</name>
<dbReference type="InterPro" id="IPR018775">
    <property type="entry name" value="RlaP"/>
</dbReference>
<proteinExistence type="predicted"/>
<organism evidence="1 2">
    <name type="scientific">Flavobacterium hercynium</name>
    <dbReference type="NCBI Taxonomy" id="387094"/>
    <lineage>
        <taxon>Bacteria</taxon>
        <taxon>Pseudomonadati</taxon>
        <taxon>Bacteroidota</taxon>
        <taxon>Flavobacteriia</taxon>
        <taxon>Flavobacteriales</taxon>
        <taxon>Flavobacteriaceae</taxon>
        <taxon>Flavobacterium</taxon>
    </lineage>
</organism>
<dbReference type="OrthoDB" id="243791at2"/>
<reference evidence="1 2" key="1">
    <citation type="submission" date="2016-11" db="EMBL/GenBank/DDBJ databases">
        <title>Whole genomes of Flavobacteriaceae.</title>
        <authorList>
            <person name="Stine C."/>
            <person name="Li C."/>
            <person name="Tadesse D."/>
        </authorList>
    </citation>
    <scope>NUCLEOTIDE SEQUENCE [LARGE SCALE GENOMIC DNA]</scope>
    <source>
        <strain evidence="1 2">DSM 18292</strain>
    </source>
</reference>
<protein>
    <submittedName>
        <fullName evidence="1">Nucleotidyltransferase</fullName>
    </submittedName>
</protein>
<dbReference type="Pfam" id="PF10127">
    <property type="entry name" value="RlaP"/>
    <property type="match status" value="1"/>
</dbReference>
<dbReference type="EMBL" id="MUGW01000030">
    <property type="protein sequence ID" value="OXA88694.1"/>
    <property type="molecule type" value="Genomic_DNA"/>
</dbReference>
<dbReference type="Proteomes" id="UP000198345">
    <property type="component" value="Unassembled WGS sequence"/>
</dbReference>